<evidence type="ECO:0000256" key="6">
    <source>
        <dbReference type="ARBA" id="ARBA00022884"/>
    </source>
</evidence>
<gene>
    <name evidence="11" type="primary">DHX36</name>
</gene>
<dbReference type="FunCoup" id="G1KWP4">
    <property type="interactions" value="910"/>
</dbReference>
<dbReference type="Proteomes" id="UP000001646">
    <property type="component" value="Chromosome 3"/>
</dbReference>
<keyword evidence="12" id="KW-1185">Reference proteome</keyword>
<name>G1KWP4_ANOCA</name>
<dbReference type="GO" id="GO:0003697">
    <property type="term" value="F:single-stranded DNA binding"/>
    <property type="evidence" value="ECO:0007669"/>
    <property type="project" value="Ensembl"/>
</dbReference>
<keyword evidence="4" id="KW-0347">Helicase</keyword>
<evidence type="ECO:0000256" key="8">
    <source>
        <dbReference type="SAM" id="MobiDB-lite"/>
    </source>
</evidence>
<dbReference type="GO" id="GO:0006359">
    <property type="term" value="P:regulation of transcription by RNA polymerase III"/>
    <property type="evidence" value="ECO:0007669"/>
    <property type="project" value="Ensembl"/>
</dbReference>
<comment type="catalytic activity">
    <reaction evidence="7">
        <text>ATP + H2O = ADP + phosphate + H(+)</text>
        <dbReference type="Rhea" id="RHEA:13065"/>
        <dbReference type="ChEBI" id="CHEBI:15377"/>
        <dbReference type="ChEBI" id="CHEBI:15378"/>
        <dbReference type="ChEBI" id="CHEBI:30616"/>
        <dbReference type="ChEBI" id="CHEBI:43474"/>
        <dbReference type="ChEBI" id="CHEBI:456216"/>
        <dbReference type="EC" id="3.6.4.13"/>
    </reaction>
</comment>
<protein>
    <recommendedName>
        <fullName evidence="1">RNA helicase</fullName>
        <ecNumber evidence="1">3.6.4.13</ecNumber>
    </recommendedName>
</protein>
<dbReference type="PROSITE" id="PS00690">
    <property type="entry name" value="DEAH_ATP_HELICASE"/>
    <property type="match status" value="1"/>
</dbReference>
<proteinExistence type="predicted"/>
<dbReference type="SMART" id="SM00490">
    <property type="entry name" value="HELICc"/>
    <property type="match status" value="1"/>
</dbReference>
<dbReference type="GO" id="GO:0003678">
    <property type="term" value="F:DNA helicase activity"/>
    <property type="evidence" value="ECO:0000318"/>
    <property type="project" value="GO_Central"/>
</dbReference>
<dbReference type="GO" id="GO:0000781">
    <property type="term" value="C:chromosome, telomeric region"/>
    <property type="evidence" value="ECO:0007669"/>
    <property type="project" value="Ensembl"/>
</dbReference>
<dbReference type="InterPro" id="IPR014001">
    <property type="entry name" value="Helicase_ATP-bd"/>
</dbReference>
<dbReference type="Gene3D" id="3.40.50.300">
    <property type="entry name" value="P-loop containing nucleotide triphosphate hydrolases"/>
    <property type="match status" value="2"/>
</dbReference>
<dbReference type="GO" id="GO:0005634">
    <property type="term" value="C:nucleus"/>
    <property type="evidence" value="ECO:0000318"/>
    <property type="project" value="GO_Central"/>
</dbReference>
<dbReference type="InParanoid" id="G1KWP4"/>
<dbReference type="GO" id="GO:0001503">
    <property type="term" value="P:ossification"/>
    <property type="evidence" value="ECO:0007669"/>
    <property type="project" value="Ensembl"/>
</dbReference>
<dbReference type="GO" id="GO:0005737">
    <property type="term" value="C:cytoplasm"/>
    <property type="evidence" value="ECO:0000318"/>
    <property type="project" value="GO_Central"/>
</dbReference>
<dbReference type="GO" id="GO:0043123">
    <property type="term" value="P:positive regulation of canonical NF-kappaB signal transduction"/>
    <property type="evidence" value="ECO:0007669"/>
    <property type="project" value="Ensembl"/>
</dbReference>
<feature type="region of interest" description="Disordered" evidence="8">
    <location>
        <begin position="1"/>
        <end position="46"/>
    </location>
</feature>
<dbReference type="InterPro" id="IPR011709">
    <property type="entry name" value="DEAD-box_helicase_OB_fold"/>
</dbReference>
<dbReference type="GO" id="GO:0005524">
    <property type="term" value="F:ATP binding"/>
    <property type="evidence" value="ECO:0007669"/>
    <property type="project" value="UniProtKB-KW"/>
</dbReference>
<organism evidence="11 12">
    <name type="scientific">Anolis carolinensis</name>
    <name type="common">Green anole</name>
    <name type="synonym">American chameleon</name>
    <dbReference type="NCBI Taxonomy" id="28377"/>
    <lineage>
        <taxon>Eukaryota</taxon>
        <taxon>Metazoa</taxon>
        <taxon>Chordata</taxon>
        <taxon>Craniata</taxon>
        <taxon>Vertebrata</taxon>
        <taxon>Euteleostomi</taxon>
        <taxon>Lepidosauria</taxon>
        <taxon>Squamata</taxon>
        <taxon>Bifurcata</taxon>
        <taxon>Unidentata</taxon>
        <taxon>Episquamata</taxon>
        <taxon>Toxicofera</taxon>
        <taxon>Iguania</taxon>
        <taxon>Dactyloidae</taxon>
        <taxon>Anolis</taxon>
    </lineage>
</organism>
<dbReference type="GO" id="GO:0007283">
    <property type="term" value="P:spermatogenesis"/>
    <property type="evidence" value="ECO:0007669"/>
    <property type="project" value="Ensembl"/>
</dbReference>
<dbReference type="GO" id="GO:1903843">
    <property type="term" value="P:cellular response to arsenite ion"/>
    <property type="evidence" value="ECO:0007669"/>
    <property type="project" value="Ensembl"/>
</dbReference>
<dbReference type="FunFam" id="1.20.120.1080:FF:000002">
    <property type="entry name" value="Putative ATP-dependent RNA helicase DHX36"/>
    <property type="match status" value="1"/>
</dbReference>
<dbReference type="GO" id="GO:0000287">
    <property type="term" value="F:magnesium ion binding"/>
    <property type="evidence" value="ECO:0007669"/>
    <property type="project" value="Ensembl"/>
</dbReference>
<keyword evidence="3" id="KW-0378">Hydrolase</keyword>
<dbReference type="PROSITE" id="PS51194">
    <property type="entry name" value="HELICASE_CTER"/>
    <property type="match status" value="1"/>
</dbReference>
<dbReference type="STRING" id="28377.ENSACAP00000019490"/>
<evidence type="ECO:0000256" key="3">
    <source>
        <dbReference type="ARBA" id="ARBA00022801"/>
    </source>
</evidence>
<dbReference type="Gene3D" id="1.20.120.1080">
    <property type="match status" value="1"/>
</dbReference>
<dbReference type="GO" id="GO:0051880">
    <property type="term" value="F:G-quadruplex DNA binding"/>
    <property type="evidence" value="ECO:0000318"/>
    <property type="project" value="GO_Central"/>
</dbReference>
<dbReference type="InterPro" id="IPR007502">
    <property type="entry name" value="Helicase-assoc_dom"/>
</dbReference>
<dbReference type="GO" id="GO:0032727">
    <property type="term" value="P:positive regulation of interferon-alpha production"/>
    <property type="evidence" value="ECO:0007669"/>
    <property type="project" value="Ensembl"/>
</dbReference>
<dbReference type="GO" id="GO:0003724">
    <property type="term" value="F:RNA helicase activity"/>
    <property type="evidence" value="ECO:0000318"/>
    <property type="project" value="GO_Central"/>
</dbReference>
<dbReference type="GO" id="GO:0070034">
    <property type="term" value="F:telomerase RNA binding"/>
    <property type="evidence" value="ECO:0007669"/>
    <property type="project" value="Ensembl"/>
</dbReference>
<dbReference type="CDD" id="cd18791">
    <property type="entry name" value="SF2_C_RHA"/>
    <property type="match status" value="1"/>
</dbReference>
<dbReference type="GO" id="GO:0061158">
    <property type="term" value="P:3'-UTR-mediated mRNA destabilization"/>
    <property type="evidence" value="ECO:0007669"/>
    <property type="project" value="Ensembl"/>
</dbReference>
<dbReference type="Pfam" id="PF00270">
    <property type="entry name" value="DEAD"/>
    <property type="match status" value="1"/>
</dbReference>
<evidence type="ECO:0000313" key="11">
    <source>
        <dbReference type="Ensembl" id="ENSACAP00000019490.2"/>
    </source>
</evidence>
<reference evidence="11 12" key="1">
    <citation type="submission" date="2009-12" db="EMBL/GenBank/DDBJ databases">
        <title>The Genome Sequence of Anolis carolinensis (Green Anole Lizard).</title>
        <authorList>
            <consortium name="The Genome Sequencing Platform"/>
            <person name="Di Palma F."/>
            <person name="Alfoldi J."/>
            <person name="Heiman D."/>
            <person name="Young S."/>
            <person name="Grabherr M."/>
            <person name="Johnson J."/>
            <person name="Lander E.S."/>
            <person name="Lindblad-Toh K."/>
        </authorList>
    </citation>
    <scope>NUCLEOTIDE SEQUENCE [LARGE SCALE GENOMIC DNA]</scope>
    <source>
        <strain evidence="11 12">JBL SC #1</strain>
    </source>
</reference>
<dbReference type="GO" id="GO:0002735">
    <property type="term" value="P:positive regulation of myeloid dendritic cell cytokine production"/>
    <property type="evidence" value="ECO:0007669"/>
    <property type="project" value="Ensembl"/>
</dbReference>
<dbReference type="GO" id="GO:0016787">
    <property type="term" value="F:hydrolase activity"/>
    <property type="evidence" value="ECO:0007669"/>
    <property type="project" value="UniProtKB-KW"/>
</dbReference>
<dbReference type="GO" id="GO:1901534">
    <property type="term" value="P:positive regulation of hematopoietic progenitor cell differentiation"/>
    <property type="evidence" value="ECO:0007669"/>
    <property type="project" value="Ensembl"/>
</dbReference>
<dbReference type="GO" id="GO:0010494">
    <property type="term" value="C:cytoplasmic stress granule"/>
    <property type="evidence" value="ECO:0007669"/>
    <property type="project" value="Ensembl"/>
</dbReference>
<dbReference type="GO" id="GO:0034644">
    <property type="term" value="P:cellular response to UV"/>
    <property type="evidence" value="ECO:0007669"/>
    <property type="project" value="Ensembl"/>
</dbReference>
<dbReference type="InterPro" id="IPR001650">
    <property type="entry name" value="Helicase_C-like"/>
</dbReference>
<evidence type="ECO:0000256" key="1">
    <source>
        <dbReference type="ARBA" id="ARBA00012552"/>
    </source>
</evidence>
<evidence type="ECO:0000256" key="2">
    <source>
        <dbReference type="ARBA" id="ARBA00022741"/>
    </source>
</evidence>
<dbReference type="FunFam" id="3.40.50.300:FF:001922">
    <property type="entry name" value="DEAH (Asp-Glu-Ala-His) box polypeptide 29"/>
    <property type="match status" value="1"/>
</dbReference>
<dbReference type="Bgee" id="ENSACAG00000006905">
    <property type="expression patterns" value="Expressed in testis and 13 other cell types or tissues"/>
</dbReference>
<keyword evidence="5" id="KW-0067">ATP-binding</keyword>
<dbReference type="GO" id="GO:0003725">
    <property type="term" value="F:double-stranded RNA binding"/>
    <property type="evidence" value="ECO:0007669"/>
    <property type="project" value="Ensembl"/>
</dbReference>
<dbReference type="InterPro" id="IPR059023">
    <property type="entry name" value="RNA_hel_CTD"/>
</dbReference>
<dbReference type="Pfam" id="PF21010">
    <property type="entry name" value="HA2_C"/>
    <property type="match status" value="1"/>
</dbReference>
<dbReference type="FunFam" id="3.40.50.300:FF:000670">
    <property type="entry name" value="Putative ATP-dependent RNA helicase DHX36"/>
    <property type="match status" value="1"/>
</dbReference>
<dbReference type="GO" id="GO:0043330">
    <property type="term" value="P:response to exogenous dsRNA"/>
    <property type="evidence" value="ECO:0007669"/>
    <property type="project" value="Ensembl"/>
</dbReference>
<accession>G1KWP4</accession>
<dbReference type="GeneTree" id="ENSGT00940000156903"/>
<dbReference type="GO" id="GO:0042826">
    <property type="term" value="F:histone deacetylase binding"/>
    <property type="evidence" value="ECO:0007669"/>
    <property type="project" value="Ensembl"/>
</dbReference>
<dbReference type="Pfam" id="PF07717">
    <property type="entry name" value="OB_NTP_bind"/>
    <property type="match status" value="1"/>
</dbReference>
<dbReference type="GO" id="GO:0090669">
    <property type="term" value="P:telomerase RNA stabilization"/>
    <property type="evidence" value="ECO:0007669"/>
    <property type="project" value="Ensembl"/>
</dbReference>
<sequence>MSYEQRRGWSRGGGPSSSASSSSSGGGGRGGGRGRPPPHLKGREIGLWYARRQGAKSKEAERQQRAVVHMDERREEQIVQLLNSVQNKNEKEQEASSWWSDEERWPGAVLFFGYIFKRGCRLPRRQGSILYCTTGIVLQWLQSDKQLSSVSHIILDEIHERNLQSDVLITIIKDLLSIRLDLKVILMSATLNAEKFSEYFDNCPMIHIPGFTYPVKEYLLEDVIEMLRYIPENTDRRPHWKKRFMQGRISRPEKEEKEEIYQERWPDYLRYSESTIDALEMMDDDKIDLNLVAALIKYIALEEEEGAILVFLPGWDNISTLHDLLMSQIMFKSDRFIIIPLHSLMPTVNQTQVFKRTPPGVRKIVIATNIAETSITIDDVVYVIDGGKIKETHFDTQNNISTMAAEWVSIANAKQRKGRAGRVQPGQCYHLYNGLRASLLEDYQLPEILRTPLEELCLQIKILKLGGIAHFLSKVMDPPSSDMVLLAIKHLMQLNALDRQEELTPLGVHLARLPVEPHIGKMILFGALFCCLDPVLTIAASLSFKDPFVIPLGKEKVADARRKELSKNSKSDHLTVVNAFQGWEETRRRGFRYEKDFCWEYFLSSNTLQMLANMKGQFAEHLLAAGFVNSRNPKDPKSNINSDNEKLLKAVICAGLYPKVAKIRANFSKKRKMVKVSTKTDGSVNIHPKSVNVEETEFHYNWLVYHLKMRTSSIYLYDCTEVSPYCLLFFGGDISIQKDKDQDTIAVDEWIVFQSPARIAHLVKDLKKELDDLLQEKIENPQPVDWNSNESRDTAVLTAIIDLITTQEKESARNFAPRFQNEQYS</sequence>
<evidence type="ECO:0000313" key="12">
    <source>
        <dbReference type="Proteomes" id="UP000001646"/>
    </source>
</evidence>
<dbReference type="GO" id="GO:0005829">
    <property type="term" value="C:cytosol"/>
    <property type="evidence" value="ECO:0007669"/>
    <property type="project" value="Ensembl"/>
</dbReference>
<dbReference type="GO" id="GO:0000978">
    <property type="term" value="F:RNA polymerase II cis-regulatory region sequence-specific DNA binding"/>
    <property type="evidence" value="ECO:0007669"/>
    <property type="project" value="Ensembl"/>
</dbReference>
<dbReference type="GO" id="GO:0060261">
    <property type="term" value="P:positive regulation of transcription initiation by RNA polymerase II"/>
    <property type="evidence" value="ECO:0007669"/>
    <property type="project" value="Ensembl"/>
</dbReference>
<dbReference type="GO" id="GO:0051891">
    <property type="term" value="P:positive regulation of cardioblast differentiation"/>
    <property type="evidence" value="ECO:0007669"/>
    <property type="project" value="Ensembl"/>
</dbReference>
<reference evidence="11" key="3">
    <citation type="submission" date="2025-09" db="UniProtKB">
        <authorList>
            <consortium name="Ensembl"/>
        </authorList>
    </citation>
    <scope>IDENTIFICATION</scope>
</reference>
<dbReference type="GO" id="GO:1900153">
    <property type="term" value="P:positive regulation of nuclear-transcribed mRNA catabolic process, deadenylation-dependent decay"/>
    <property type="evidence" value="ECO:0007669"/>
    <property type="project" value="Ensembl"/>
</dbReference>
<dbReference type="SUPFAM" id="SSF52540">
    <property type="entry name" value="P-loop containing nucleoside triphosphate hydrolases"/>
    <property type="match status" value="2"/>
</dbReference>
<dbReference type="GO" id="GO:0045995">
    <property type="term" value="P:regulation of embryonic development"/>
    <property type="evidence" value="ECO:0007669"/>
    <property type="project" value="Ensembl"/>
</dbReference>
<dbReference type="InterPro" id="IPR048333">
    <property type="entry name" value="HA2_WH"/>
</dbReference>
<dbReference type="InterPro" id="IPR027417">
    <property type="entry name" value="P-loop_NTPase"/>
</dbReference>
<evidence type="ECO:0000259" key="9">
    <source>
        <dbReference type="PROSITE" id="PS51192"/>
    </source>
</evidence>
<dbReference type="Pfam" id="PF04408">
    <property type="entry name" value="WHD_HA2"/>
    <property type="match status" value="1"/>
</dbReference>
<dbReference type="GO" id="GO:0009615">
    <property type="term" value="P:response to virus"/>
    <property type="evidence" value="ECO:0007669"/>
    <property type="project" value="Ensembl"/>
</dbReference>
<feature type="compositionally biased region" description="Gly residues" evidence="8">
    <location>
        <begin position="24"/>
        <end position="34"/>
    </location>
</feature>
<dbReference type="GO" id="GO:0002151">
    <property type="term" value="F:G-quadruplex RNA binding"/>
    <property type="evidence" value="ECO:0000318"/>
    <property type="project" value="GO_Central"/>
</dbReference>
<dbReference type="eggNOG" id="KOG0920">
    <property type="taxonomic scope" value="Eukaryota"/>
</dbReference>
<evidence type="ECO:0000259" key="10">
    <source>
        <dbReference type="PROSITE" id="PS51194"/>
    </source>
</evidence>
<dbReference type="EC" id="3.6.4.13" evidence="1"/>
<dbReference type="Pfam" id="PF00271">
    <property type="entry name" value="Helicase_C"/>
    <property type="match status" value="1"/>
</dbReference>
<dbReference type="PANTHER" id="PTHR18934">
    <property type="entry name" value="ATP-DEPENDENT RNA HELICASE"/>
    <property type="match status" value="1"/>
</dbReference>
<reference evidence="11" key="2">
    <citation type="submission" date="2025-08" db="UniProtKB">
        <authorList>
            <consortium name="Ensembl"/>
        </authorList>
    </citation>
    <scope>IDENTIFICATION</scope>
</reference>
<dbReference type="PROSITE" id="PS51192">
    <property type="entry name" value="HELICASE_ATP_BIND_1"/>
    <property type="match status" value="1"/>
</dbReference>
<dbReference type="GO" id="GO:0035925">
    <property type="term" value="F:mRNA 3'-UTR AU-rich region binding"/>
    <property type="evidence" value="ECO:0007669"/>
    <property type="project" value="Ensembl"/>
</dbReference>
<evidence type="ECO:0000256" key="4">
    <source>
        <dbReference type="ARBA" id="ARBA00022806"/>
    </source>
</evidence>
<dbReference type="InterPro" id="IPR002464">
    <property type="entry name" value="DNA/RNA_helicase_DEAH_CS"/>
</dbReference>
<dbReference type="AlphaFoldDB" id="G1KWP4"/>
<dbReference type="Ensembl" id="ENSACAT00000022860.2">
    <property type="protein sequence ID" value="ENSACAP00000019490.2"/>
    <property type="gene ID" value="ENSACAG00000006905.3"/>
</dbReference>
<dbReference type="GO" id="GO:0031442">
    <property type="term" value="P:positive regulation of mRNA 3'-end processing"/>
    <property type="evidence" value="ECO:0007669"/>
    <property type="project" value="Ensembl"/>
</dbReference>
<evidence type="ECO:0000256" key="5">
    <source>
        <dbReference type="ARBA" id="ARBA00022840"/>
    </source>
</evidence>
<keyword evidence="2" id="KW-0547">Nucleotide-binding</keyword>
<dbReference type="SMART" id="SM00847">
    <property type="entry name" value="HA2"/>
    <property type="match status" value="1"/>
</dbReference>
<dbReference type="PANTHER" id="PTHR18934:SF237">
    <property type="entry name" value="ATP-DEPENDENT DNA_RNA HELICASE DHX36"/>
    <property type="match status" value="1"/>
</dbReference>
<dbReference type="GO" id="GO:0017148">
    <property type="term" value="P:negative regulation of translation"/>
    <property type="evidence" value="ECO:0007669"/>
    <property type="project" value="Ensembl"/>
</dbReference>
<dbReference type="GO" id="GO:0048027">
    <property type="term" value="F:mRNA 5'-UTR binding"/>
    <property type="evidence" value="ECO:0007669"/>
    <property type="project" value="Ensembl"/>
</dbReference>
<dbReference type="Pfam" id="PF26026">
    <property type="entry name" value="RNA_hel_CTD"/>
    <property type="match status" value="1"/>
</dbReference>
<keyword evidence="6" id="KW-0694">RNA-binding</keyword>
<dbReference type="InterPro" id="IPR011545">
    <property type="entry name" value="DEAD/DEAH_box_helicase_dom"/>
</dbReference>
<dbReference type="GO" id="GO:2000767">
    <property type="term" value="P:positive regulation of cytoplasmic translation"/>
    <property type="evidence" value="ECO:0007669"/>
    <property type="project" value="Ensembl"/>
</dbReference>
<dbReference type="GO" id="GO:1904358">
    <property type="term" value="P:positive regulation of telomere maintenance via telomere lengthening"/>
    <property type="evidence" value="ECO:0007669"/>
    <property type="project" value="Ensembl"/>
</dbReference>
<feature type="domain" description="Helicase ATP-binding" evidence="9">
    <location>
        <begin position="94"/>
        <end position="209"/>
    </location>
</feature>
<dbReference type="GO" id="GO:0034605">
    <property type="term" value="P:cellular response to heat"/>
    <property type="evidence" value="ECO:0007669"/>
    <property type="project" value="Ensembl"/>
</dbReference>
<dbReference type="GO" id="GO:0016607">
    <property type="term" value="C:nuclear speck"/>
    <property type="evidence" value="ECO:0007669"/>
    <property type="project" value="Ensembl"/>
</dbReference>
<evidence type="ECO:0000256" key="7">
    <source>
        <dbReference type="ARBA" id="ARBA00047984"/>
    </source>
</evidence>
<feature type="domain" description="Helicase C-terminal" evidence="10">
    <location>
        <begin position="294"/>
        <end position="464"/>
    </location>
</feature>